<evidence type="ECO:0000313" key="2">
    <source>
        <dbReference type="Proteomes" id="UP000823934"/>
    </source>
</evidence>
<dbReference type="Gene3D" id="3.30.70.920">
    <property type="match status" value="1"/>
</dbReference>
<dbReference type="AlphaFoldDB" id="A0A9D1Q6C6"/>
<protein>
    <submittedName>
        <fullName evidence="1">Chaperone NapD</fullName>
    </submittedName>
</protein>
<proteinExistence type="predicted"/>
<reference evidence="1" key="1">
    <citation type="journal article" date="2021" name="PeerJ">
        <title>Extensive microbial diversity within the chicken gut microbiome revealed by metagenomics and culture.</title>
        <authorList>
            <person name="Gilroy R."/>
            <person name="Ravi A."/>
            <person name="Getino M."/>
            <person name="Pursley I."/>
            <person name="Horton D.L."/>
            <person name="Alikhan N.F."/>
            <person name="Baker D."/>
            <person name="Gharbi K."/>
            <person name="Hall N."/>
            <person name="Watson M."/>
            <person name="Adriaenssens E.M."/>
            <person name="Foster-Nyarko E."/>
            <person name="Jarju S."/>
            <person name="Secka A."/>
            <person name="Antonio M."/>
            <person name="Oren A."/>
            <person name="Chaudhuri R.R."/>
            <person name="La Ragione R."/>
            <person name="Hildebrand F."/>
            <person name="Pallen M.J."/>
        </authorList>
    </citation>
    <scope>NUCLEOTIDE SEQUENCE</scope>
    <source>
        <strain evidence="1">CHK160-9182</strain>
    </source>
</reference>
<name>A0A9D1Q6C6_9GAMM</name>
<dbReference type="InterPro" id="IPR005623">
    <property type="entry name" value="Chaperone_NapD_NO3_reduct"/>
</dbReference>
<organism evidence="1 2">
    <name type="scientific">Candidatus Ignatzschineria merdigallinarum</name>
    <dbReference type="NCBI Taxonomy" id="2838621"/>
    <lineage>
        <taxon>Bacteria</taxon>
        <taxon>Pseudomonadati</taxon>
        <taxon>Pseudomonadota</taxon>
        <taxon>Gammaproteobacteria</taxon>
        <taxon>Cardiobacteriales</taxon>
        <taxon>Ignatzschineriaceae</taxon>
        <taxon>Ignatzschineria</taxon>
    </lineage>
</organism>
<comment type="caution">
    <text evidence="1">The sequence shown here is derived from an EMBL/GenBank/DDBJ whole genome shotgun (WGS) entry which is preliminary data.</text>
</comment>
<accession>A0A9D1Q6C6</accession>
<dbReference type="Proteomes" id="UP000823934">
    <property type="component" value="Unassembled WGS sequence"/>
</dbReference>
<reference evidence="1" key="2">
    <citation type="submission" date="2021-04" db="EMBL/GenBank/DDBJ databases">
        <authorList>
            <person name="Gilroy R."/>
        </authorList>
    </citation>
    <scope>NUCLEOTIDE SEQUENCE</scope>
    <source>
        <strain evidence="1">CHK160-9182</strain>
    </source>
</reference>
<sequence length="83" mass="9158">MAIATTQPKHNVCGIIVKTHRDDKDALLAFLATVESCNIVDSTNTQLAAIIEDTTIRSAYEAMALIKDLPIVQDVTLINHFYK</sequence>
<dbReference type="EMBL" id="DXHP01000183">
    <property type="protein sequence ID" value="HIW07298.1"/>
    <property type="molecule type" value="Genomic_DNA"/>
</dbReference>
<evidence type="ECO:0000313" key="1">
    <source>
        <dbReference type="EMBL" id="HIW07298.1"/>
    </source>
</evidence>
<dbReference type="Pfam" id="PF03927">
    <property type="entry name" value="NapD"/>
    <property type="match status" value="1"/>
</dbReference>
<gene>
    <name evidence="1" type="ORF">H9889_08260</name>
</gene>